<keyword evidence="5" id="KW-1185">Reference proteome</keyword>
<reference evidence="4 5" key="1">
    <citation type="submission" date="2024-12" db="EMBL/GenBank/DDBJ databases">
        <title>The unique morphological basis and parallel evolutionary history of personate flowers in Penstemon.</title>
        <authorList>
            <person name="Depatie T.H."/>
            <person name="Wessinger C.A."/>
        </authorList>
    </citation>
    <scope>NUCLEOTIDE SEQUENCE [LARGE SCALE GENOMIC DNA]</scope>
    <source>
        <strain evidence="4">WTNN_2</strain>
        <tissue evidence="4">Leaf</tissue>
    </source>
</reference>
<evidence type="ECO:0000259" key="3">
    <source>
        <dbReference type="Pfam" id="PF22754"/>
    </source>
</evidence>
<protein>
    <recommendedName>
        <fullName evidence="3">Plant bHLH transcription factor ACT-like domain-containing protein</fullName>
    </recommendedName>
</protein>
<feature type="domain" description="Plant bHLH transcription factor ACT-like" evidence="3">
    <location>
        <begin position="55"/>
        <end position="116"/>
    </location>
</feature>
<evidence type="ECO:0000256" key="1">
    <source>
        <dbReference type="ARBA" id="ARBA00004123"/>
    </source>
</evidence>
<proteinExistence type="predicted"/>
<gene>
    <name evidence="4" type="ORF">ACJIZ3_008309</name>
</gene>
<dbReference type="InterPro" id="IPR054502">
    <property type="entry name" value="bHLH-TF_ACT-like_plant"/>
</dbReference>
<sequence>MDETIILGYAIEYMKHLRERVKILEDQSRKKSMESFVWLEDDRDDHRLFEIEAKVCDKNILLKIQCEKRKGVVVKIIGEVENKLNLDVASISVAPFGSLSIEITIVAQMEKESCKVLLKDVVTTIRSALVDIGQKY</sequence>
<keyword evidence="2" id="KW-0539">Nucleus</keyword>
<dbReference type="InterPro" id="IPR052610">
    <property type="entry name" value="bHLH_transcription_regulator"/>
</dbReference>
<dbReference type="PANTHER" id="PTHR45959">
    <property type="entry name" value="BHLH TRANSCRIPTION FACTOR"/>
    <property type="match status" value="1"/>
</dbReference>
<name>A0ABD3TAF6_9LAMI</name>
<dbReference type="Pfam" id="PF22754">
    <property type="entry name" value="bHLH-TF_ACT-like_plant"/>
    <property type="match status" value="1"/>
</dbReference>
<dbReference type="EMBL" id="JBJXBP010000004">
    <property type="protein sequence ID" value="KAL3833573.1"/>
    <property type="molecule type" value="Genomic_DNA"/>
</dbReference>
<comment type="subcellular location">
    <subcellularLocation>
        <location evidence="1">Nucleus</location>
    </subcellularLocation>
</comment>
<accession>A0ABD3TAF6</accession>
<organism evidence="4 5">
    <name type="scientific">Penstemon smallii</name>
    <dbReference type="NCBI Taxonomy" id="265156"/>
    <lineage>
        <taxon>Eukaryota</taxon>
        <taxon>Viridiplantae</taxon>
        <taxon>Streptophyta</taxon>
        <taxon>Embryophyta</taxon>
        <taxon>Tracheophyta</taxon>
        <taxon>Spermatophyta</taxon>
        <taxon>Magnoliopsida</taxon>
        <taxon>eudicotyledons</taxon>
        <taxon>Gunneridae</taxon>
        <taxon>Pentapetalae</taxon>
        <taxon>asterids</taxon>
        <taxon>lamiids</taxon>
        <taxon>Lamiales</taxon>
        <taxon>Plantaginaceae</taxon>
        <taxon>Cheloneae</taxon>
        <taxon>Penstemon</taxon>
    </lineage>
</organism>
<dbReference type="PANTHER" id="PTHR45959:SF2">
    <property type="entry name" value="BHLH TRANSCRIPTION FACTOR"/>
    <property type="match status" value="1"/>
</dbReference>
<evidence type="ECO:0000256" key="2">
    <source>
        <dbReference type="ARBA" id="ARBA00023242"/>
    </source>
</evidence>
<evidence type="ECO:0000313" key="4">
    <source>
        <dbReference type="EMBL" id="KAL3833573.1"/>
    </source>
</evidence>
<dbReference type="AlphaFoldDB" id="A0ABD3TAF6"/>
<dbReference type="Proteomes" id="UP001634393">
    <property type="component" value="Unassembled WGS sequence"/>
</dbReference>
<comment type="caution">
    <text evidence="4">The sequence shown here is derived from an EMBL/GenBank/DDBJ whole genome shotgun (WGS) entry which is preliminary data.</text>
</comment>
<evidence type="ECO:0000313" key="5">
    <source>
        <dbReference type="Proteomes" id="UP001634393"/>
    </source>
</evidence>